<protein>
    <recommendedName>
        <fullName evidence="3">Enoyl reductase (ER) domain-containing protein</fullName>
    </recommendedName>
</protein>
<sequence length="345" mass="38199">MAEKQIAVVVRQYNKEEPTKAIDVVEKAIREPGQGQAQVRMIYRPINPSDIFCCQGIYGGFRPKLPAAPGLEGVGIITKLGPRATSRTTHTARQLKEGRRVVGVPWPSAEGEGTWQQYVNVPFEHLIPVRDEVSSEDAAQYLINPVTALGFLEDLKVPPGKYLLQNAANSVLGKELISLAKRRGTKLINVVRRDEAANELKQLGAEVVINSKTENVVDRVMEITGNEGAWAVINPIGGEASRPFFSAVREGGLIYIFSLFGEVVIVPMYDLHFRDITVRGFWLNKWLGRLSKEEREGKLLEVMDYMADGTIKPPPPRAKYHLKDVKAAMKEAMKGGSQGKILLEG</sequence>
<dbReference type="InterPro" id="IPR013154">
    <property type="entry name" value="ADH-like_N"/>
</dbReference>
<reference evidence="4 5" key="1">
    <citation type="submission" date="2023-10" db="EMBL/GenBank/DDBJ databases">
        <authorList>
            <person name="Maclean D."/>
            <person name="Macfadyen A."/>
        </authorList>
    </citation>
    <scope>NUCLEOTIDE SEQUENCE [LARGE SCALE GENOMIC DNA]</scope>
</reference>
<dbReference type="GO" id="GO:0016651">
    <property type="term" value="F:oxidoreductase activity, acting on NAD(P)H"/>
    <property type="evidence" value="ECO:0007669"/>
    <property type="project" value="TreeGrafter"/>
</dbReference>
<dbReference type="Gene3D" id="3.90.180.10">
    <property type="entry name" value="Medium-chain alcohol dehydrogenases, catalytic domain"/>
    <property type="match status" value="1"/>
</dbReference>
<dbReference type="Pfam" id="PF00107">
    <property type="entry name" value="ADH_zinc_N"/>
    <property type="match status" value="1"/>
</dbReference>
<dbReference type="EMBL" id="CAUYUE010000001">
    <property type="protein sequence ID" value="CAK0735371.1"/>
    <property type="molecule type" value="Genomic_DNA"/>
</dbReference>
<dbReference type="Pfam" id="PF08240">
    <property type="entry name" value="ADH_N"/>
    <property type="match status" value="1"/>
</dbReference>
<evidence type="ECO:0000313" key="5">
    <source>
        <dbReference type="Proteomes" id="UP001314263"/>
    </source>
</evidence>
<dbReference type="GO" id="GO:0070402">
    <property type="term" value="F:NADPH binding"/>
    <property type="evidence" value="ECO:0007669"/>
    <property type="project" value="TreeGrafter"/>
</dbReference>
<dbReference type="InterPro" id="IPR036291">
    <property type="entry name" value="NAD(P)-bd_dom_sf"/>
</dbReference>
<dbReference type="SUPFAM" id="SSF50129">
    <property type="entry name" value="GroES-like"/>
    <property type="match status" value="1"/>
</dbReference>
<proteinExistence type="predicted"/>
<organism evidence="4 5">
    <name type="scientific">Coccomyxa viridis</name>
    <dbReference type="NCBI Taxonomy" id="1274662"/>
    <lineage>
        <taxon>Eukaryota</taxon>
        <taxon>Viridiplantae</taxon>
        <taxon>Chlorophyta</taxon>
        <taxon>core chlorophytes</taxon>
        <taxon>Trebouxiophyceae</taxon>
        <taxon>Trebouxiophyceae incertae sedis</taxon>
        <taxon>Coccomyxaceae</taxon>
        <taxon>Coccomyxa</taxon>
    </lineage>
</organism>
<keyword evidence="1" id="KW-0521">NADP</keyword>
<comment type="caution">
    <text evidence="4">The sequence shown here is derived from an EMBL/GenBank/DDBJ whole genome shotgun (WGS) entry which is preliminary data.</text>
</comment>
<dbReference type="InterPro" id="IPR013149">
    <property type="entry name" value="ADH-like_C"/>
</dbReference>
<dbReference type="PANTHER" id="PTHR48106:SF2">
    <property type="entry name" value="ZN2+-BINDING DEHYDROGENASE"/>
    <property type="match status" value="1"/>
</dbReference>
<dbReference type="InterPro" id="IPR020843">
    <property type="entry name" value="ER"/>
</dbReference>
<dbReference type="InterPro" id="IPR011032">
    <property type="entry name" value="GroES-like_sf"/>
</dbReference>
<evidence type="ECO:0000256" key="2">
    <source>
        <dbReference type="ARBA" id="ARBA00023002"/>
    </source>
</evidence>
<dbReference type="CDD" id="cd05282">
    <property type="entry name" value="ETR_like"/>
    <property type="match status" value="1"/>
</dbReference>
<gene>
    <name evidence="4" type="ORF">CVIRNUC_000570</name>
</gene>
<dbReference type="Proteomes" id="UP001314263">
    <property type="component" value="Unassembled WGS sequence"/>
</dbReference>
<dbReference type="SUPFAM" id="SSF51735">
    <property type="entry name" value="NAD(P)-binding Rossmann-fold domains"/>
    <property type="match status" value="1"/>
</dbReference>
<evidence type="ECO:0000313" key="4">
    <source>
        <dbReference type="EMBL" id="CAK0735371.1"/>
    </source>
</evidence>
<dbReference type="Gene3D" id="3.40.50.720">
    <property type="entry name" value="NAD(P)-binding Rossmann-like Domain"/>
    <property type="match status" value="1"/>
</dbReference>
<accession>A0AAV1HV62</accession>
<dbReference type="SMART" id="SM00829">
    <property type="entry name" value="PKS_ER"/>
    <property type="match status" value="1"/>
</dbReference>
<evidence type="ECO:0000259" key="3">
    <source>
        <dbReference type="SMART" id="SM00829"/>
    </source>
</evidence>
<keyword evidence="2" id="KW-0560">Oxidoreductase</keyword>
<keyword evidence="5" id="KW-1185">Reference proteome</keyword>
<feature type="domain" description="Enoyl reductase (ER)" evidence="3">
    <location>
        <begin position="17"/>
        <end position="343"/>
    </location>
</feature>
<name>A0AAV1HV62_9CHLO</name>
<evidence type="ECO:0000256" key="1">
    <source>
        <dbReference type="ARBA" id="ARBA00022857"/>
    </source>
</evidence>
<dbReference type="AlphaFoldDB" id="A0AAV1HV62"/>
<dbReference type="PANTHER" id="PTHR48106">
    <property type="entry name" value="QUINONE OXIDOREDUCTASE PIG3-RELATED"/>
    <property type="match status" value="1"/>
</dbReference>